<evidence type="ECO:0000313" key="1">
    <source>
        <dbReference type="EMBL" id="KAJ2771702.1"/>
    </source>
</evidence>
<gene>
    <name evidence="1" type="ORF">IWQ57_002093</name>
</gene>
<dbReference type="Proteomes" id="UP001140234">
    <property type="component" value="Unassembled WGS sequence"/>
</dbReference>
<proteinExistence type="predicted"/>
<organism evidence="1 2">
    <name type="scientific">Coemansia nantahalensis</name>
    <dbReference type="NCBI Taxonomy" id="2789366"/>
    <lineage>
        <taxon>Eukaryota</taxon>
        <taxon>Fungi</taxon>
        <taxon>Fungi incertae sedis</taxon>
        <taxon>Zoopagomycota</taxon>
        <taxon>Kickxellomycotina</taxon>
        <taxon>Kickxellomycetes</taxon>
        <taxon>Kickxellales</taxon>
        <taxon>Kickxellaceae</taxon>
        <taxon>Coemansia</taxon>
    </lineage>
</organism>
<protein>
    <submittedName>
        <fullName evidence="1">Uncharacterized protein</fullName>
    </submittedName>
</protein>
<sequence>MTTALGSDIAAQALHAKARVVDARCAGQKLRNFIVHEFRDVLRIRADALHALRDKRVRVNGEITLDSHVLAIGDVVRIEVDSAHAMASRLHSIDVAVRHAEPGLMVLLKAPGVKRHDVEWAAGALAALADRESAQTVDIEQLSPWIAINEVEKSVRSLIVLVDGAEHRAAMEDQLRSGEMEFTLCAVCHGSVDQIAVDAAAVPGSAEATGLACRIRVTVDRTISSLGAGQLSLVRAAVSATGSPGLALRRFMEAADRPVAGWQKHTKPLENHRDKGTLLAFVGIEFPSPAAGGQRVAVTEGIPQKLLSVCEREAKFYDRRLTKTRAEVERVRTSDLAVHASGPSAEDGAHDWDVEMVNGRPAAYITGTKEFCGHAFWVTPDTLIPRQSTEVLARATAGLLGTGAPRILDLGTGSGCVLLAVLLQHGSATGAGVDISTAALEVARSNCERHGLSQRVALLSGSFETFAADPAIASCGPFDVIACNPPYLAPWRAARMRTAIEHEPELALVAGDGGYQAYSAICQSLRTNPAILRPGGCIAFEIGKGMEKGVRAIFAEWTETQALRDAYGFLRVLVFQRP</sequence>
<evidence type="ECO:0000313" key="2">
    <source>
        <dbReference type="Proteomes" id="UP001140234"/>
    </source>
</evidence>
<reference evidence="1" key="1">
    <citation type="submission" date="2022-07" db="EMBL/GenBank/DDBJ databases">
        <title>Phylogenomic reconstructions and comparative analyses of Kickxellomycotina fungi.</title>
        <authorList>
            <person name="Reynolds N.K."/>
            <person name="Stajich J.E."/>
            <person name="Barry K."/>
            <person name="Grigoriev I.V."/>
            <person name="Crous P."/>
            <person name="Smith M.E."/>
        </authorList>
    </citation>
    <scope>NUCLEOTIDE SEQUENCE</scope>
    <source>
        <strain evidence="1">CBS 109366</strain>
    </source>
</reference>
<name>A0ACC1K1K0_9FUNG</name>
<keyword evidence="2" id="KW-1185">Reference proteome</keyword>
<comment type="caution">
    <text evidence="1">The sequence shown here is derived from an EMBL/GenBank/DDBJ whole genome shotgun (WGS) entry which is preliminary data.</text>
</comment>
<dbReference type="EMBL" id="JANBUJ010000491">
    <property type="protein sequence ID" value="KAJ2771702.1"/>
    <property type="molecule type" value="Genomic_DNA"/>
</dbReference>
<accession>A0ACC1K1K0</accession>